<evidence type="ECO:0000313" key="1">
    <source>
        <dbReference type="EMBL" id="NYI42427.1"/>
    </source>
</evidence>
<sequence length="90" mass="9398">MTERERAGLERRVALYLPGRPTLDLSGRTAVTVDDGVAMGGTMLATIGVARALGAERVLVAVGAAPHDSVARLRCSADEAVRLLGEPFVP</sequence>
<accession>A0A7Y9ZBM8</accession>
<keyword evidence="1" id="KW-0328">Glycosyltransferase</keyword>
<dbReference type="Gene3D" id="3.40.50.2020">
    <property type="match status" value="1"/>
</dbReference>
<dbReference type="EMBL" id="JACBZO010000001">
    <property type="protein sequence ID" value="NYI42427.1"/>
    <property type="molecule type" value="Genomic_DNA"/>
</dbReference>
<evidence type="ECO:0000313" key="2">
    <source>
        <dbReference type="Proteomes" id="UP000547973"/>
    </source>
</evidence>
<name>A0A7Y9ZBM8_9MICO</name>
<dbReference type="OrthoDB" id="9810066at2"/>
<reference evidence="1 2" key="1">
    <citation type="submission" date="2020-07" db="EMBL/GenBank/DDBJ databases">
        <title>Sequencing the genomes of 1000 actinobacteria strains.</title>
        <authorList>
            <person name="Klenk H.-P."/>
        </authorList>
    </citation>
    <scope>NUCLEOTIDE SEQUENCE [LARGE SCALE GENOMIC DNA]</scope>
    <source>
        <strain evidence="1 2">DSM 19970</strain>
    </source>
</reference>
<gene>
    <name evidence="1" type="ORF">BKA03_002546</name>
</gene>
<keyword evidence="2" id="KW-1185">Reference proteome</keyword>
<dbReference type="SUPFAM" id="SSF53271">
    <property type="entry name" value="PRTase-like"/>
    <property type="match status" value="1"/>
</dbReference>
<protein>
    <submittedName>
        <fullName evidence="1">Putative phosphoribosyltransferase</fullName>
    </submittedName>
</protein>
<dbReference type="RefSeq" id="WP_062074254.1">
    <property type="nucleotide sequence ID" value="NZ_BBRC01000002.1"/>
</dbReference>
<dbReference type="Proteomes" id="UP000547973">
    <property type="component" value="Unassembled WGS sequence"/>
</dbReference>
<dbReference type="GO" id="GO:0016757">
    <property type="term" value="F:glycosyltransferase activity"/>
    <property type="evidence" value="ECO:0007669"/>
    <property type="project" value="UniProtKB-KW"/>
</dbReference>
<keyword evidence="1" id="KW-0808">Transferase</keyword>
<proteinExistence type="predicted"/>
<dbReference type="InterPro" id="IPR000836">
    <property type="entry name" value="PRTase_dom"/>
</dbReference>
<dbReference type="AlphaFoldDB" id="A0A7Y9ZBM8"/>
<comment type="caution">
    <text evidence="1">The sequence shown here is derived from an EMBL/GenBank/DDBJ whole genome shotgun (WGS) entry which is preliminary data.</text>
</comment>
<dbReference type="CDD" id="cd06223">
    <property type="entry name" value="PRTases_typeI"/>
    <property type="match status" value="1"/>
</dbReference>
<dbReference type="InterPro" id="IPR029057">
    <property type="entry name" value="PRTase-like"/>
</dbReference>
<organism evidence="1 2">
    <name type="scientific">Demequina lutea</name>
    <dbReference type="NCBI Taxonomy" id="431489"/>
    <lineage>
        <taxon>Bacteria</taxon>
        <taxon>Bacillati</taxon>
        <taxon>Actinomycetota</taxon>
        <taxon>Actinomycetes</taxon>
        <taxon>Micrococcales</taxon>
        <taxon>Demequinaceae</taxon>
        <taxon>Demequina</taxon>
    </lineage>
</organism>